<name>A0A660CCN1_9PSEU</name>
<keyword evidence="1" id="KW-0812">Transmembrane</keyword>
<feature type="transmembrane region" description="Helical" evidence="1">
    <location>
        <begin position="70"/>
        <end position="88"/>
    </location>
</feature>
<dbReference type="Proteomes" id="UP000317303">
    <property type="component" value="Unassembled WGS sequence"/>
</dbReference>
<keyword evidence="1" id="KW-1133">Transmembrane helix</keyword>
<evidence type="ECO:0000313" key="3">
    <source>
        <dbReference type="Proteomes" id="UP000317303"/>
    </source>
</evidence>
<comment type="caution">
    <text evidence="2">The sequence shown here is derived from an EMBL/GenBank/DDBJ whole genome shotgun (WGS) entry which is preliminary data.</text>
</comment>
<sequence>MDIVYNLLVVLHLLGMALLVSGIVTRWLGPAEQSGKIMLWGASAQVVTGLALAGLASAGVAGGGVIHMKIGVKLLIAVVVLVLAHILWRRPDTGRGIFHALAGATLVNVVIASMWV</sequence>
<feature type="transmembrane region" description="Helical" evidence="1">
    <location>
        <begin position="6"/>
        <end position="25"/>
    </location>
</feature>
<dbReference type="EMBL" id="VLJV01000001">
    <property type="protein sequence ID" value="TWH21348.1"/>
    <property type="molecule type" value="Genomic_DNA"/>
</dbReference>
<dbReference type="RefSeq" id="WP_030533696.1">
    <property type="nucleotide sequence ID" value="NZ_JOIJ01000017.1"/>
</dbReference>
<keyword evidence="3" id="KW-1185">Reference proteome</keyword>
<feature type="transmembrane region" description="Helical" evidence="1">
    <location>
        <begin position="97"/>
        <end position="115"/>
    </location>
</feature>
<organism evidence="2 3">
    <name type="scientific">Prauserella rugosa</name>
    <dbReference type="NCBI Taxonomy" id="43354"/>
    <lineage>
        <taxon>Bacteria</taxon>
        <taxon>Bacillati</taxon>
        <taxon>Actinomycetota</taxon>
        <taxon>Actinomycetes</taxon>
        <taxon>Pseudonocardiales</taxon>
        <taxon>Pseudonocardiaceae</taxon>
        <taxon>Prauserella</taxon>
    </lineage>
</organism>
<dbReference type="AlphaFoldDB" id="A0A660CCN1"/>
<gene>
    <name evidence="2" type="ORF">JD82_03210</name>
</gene>
<evidence type="ECO:0000313" key="2">
    <source>
        <dbReference type="EMBL" id="TWH21348.1"/>
    </source>
</evidence>
<evidence type="ECO:0000256" key="1">
    <source>
        <dbReference type="SAM" id="Phobius"/>
    </source>
</evidence>
<protein>
    <recommendedName>
        <fullName evidence="4">Integral membrane protein</fullName>
    </recommendedName>
</protein>
<evidence type="ECO:0008006" key="4">
    <source>
        <dbReference type="Google" id="ProtNLM"/>
    </source>
</evidence>
<proteinExistence type="predicted"/>
<keyword evidence="1" id="KW-0472">Membrane</keyword>
<accession>A0A660CCN1</accession>
<feature type="transmembrane region" description="Helical" evidence="1">
    <location>
        <begin position="37"/>
        <end position="58"/>
    </location>
</feature>
<reference evidence="2 3" key="1">
    <citation type="submission" date="2019-07" db="EMBL/GenBank/DDBJ databases">
        <title>R&amp;d 2014.</title>
        <authorList>
            <person name="Klenk H.-P."/>
        </authorList>
    </citation>
    <scope>NUCLEOTIDE SEQUENCE [LARGE SCALE GENOMIC DNA]</scope>
    <source>
        <strain evidence="2 3">DSM 43194</strain>
    </source>
</reference>